<dbReference type="STRING" id="1873524.HSR6_0673"/>
<dbReference type="Proteomes" id="UP000185608">
    <property type="component" value="Chromosome"/>
</dbReference>
<dbReference type="PROSITE" id="PS50983">
    <property type="entry name" value="FE_B12_PBP"/>
    <property type="match status" value="1"/>
</dbReference>
<dbReference type="InterPro" id="IPR006311">
    <property type="entry name" value="TAT_signal"/>
</dbReference>
<dbReference type="EMBL" id="CP016804">
    <property type="protein sequence ID" value="APE95133.1"/>
    <property type="molecule type" value="Genomic_DNA"/>
</dbReference>
<dbReference type="Proteomes" id="UP000186165">
    <property type="component" value="Chromosome"/>
</dbReference>
<reference evidence="5" key="2">
    <citation type="submission" date="2016-08" db="EMBL/GenBank/DDBJ databases">
        <title>Discovery of first anaerobic lithoheterotrophic haloarchae widely represented in hypersaline habitats.</title>
        <authorList>
            <person name="Sorokin D.Y."/>
            <person name="Kublanov I.V."/>
            <person name="Roman P."/>
            <person name="Sinninghe Damste J.S."/>
            <person name="Golyshin P.N."/>
            <person name="Rojo D."/>
            <person name="Ciordia S."/>
            <person name="Mena Md.C."/>
            <person name="Ferrer M."/>
            <person name="Smedile F."/>
            <person name="Messina E."/>
            <person name="La Cono V."/>
            <person name="Yakimov M.M."/>
        </authorList>
    </citation>
    <scope>NUCLEOTIDE SEQUENCE [LARGE SCALE GENOMIC DNA]</scope>
    <source>
        <strain evidence="5">HSR6</strain>
    </source>
</reference>
<dbReference type="Pfam" id="PF01497">
    <property type="entry name" value="Peripla_BP_2"/>
    <property type="match status" value="1"/>
</dbReference>
<evidence type="ECO:0000259" key="1">
    <source>
        <dbReference type="PROSITE" id="PS50983"/>
    </source>
</evidence>
<evidence type="ECO:0000313" key="4">
    <source>
        <dbReference type="Proteomes" id="UP000185608"/>
    </source>
</evidence>
<feature type="domain" description="Fe/B12 periplasmic-binding" evidence="1">
    <location>
        <begin position="55"/>
        <end position="328"/>
    </location>
</feature>
<evidence type="ECO:0000313" key="5">
    <source>
        <dbReference type="Proteomes" id="UP000186165"/>
    </source>
</evidence>
<name>A0A1D8S3C8_9EURY</name>
<dbReference type="SUPFAM" id="SSF53807">
    <property type="entry name" value="Helical backbone' metal receptor"/>
    <property type="match status" value="1"/>
</dbReference>
<reference evidence="2 4" key="1">
    <citation type="submission" date="2016-06" db="EMBL/GenBank/DDBJ databases">
        <title>Discovery of anaerobic lithoheterotrophic haloarchaeon capable of sulfur respiration by hydrogen and formate.</title>
        <authorList>
            <person name="Sorokin D.Y."/>
            <person name="Kublanov I.V."/>
            <person name="Roman P."/>
            <person name="Sinninghe Damste J.S."/>
            <person name="Golyshin P.N."/>
            <person name="Rojo D."/>
            <person name="Ciordia S."/>
            <person name="Mena Md.C."/>
            <person name="Ferrer M."/>
            <person name="Smedile F."/>
            <person name="Messina E."/>
            <person name="La Cono V."/>
            <person name="Yakimov M.M."/>
        </authorList>
    </citation>
    <scope>NUCLEOTIDE SEQUENCE [LARGE SCALE GENOMIC DNA]</scope>
    <source>
        <strain evidence="2 4">HTSR1</strain>
    </source>
</reference>
<proteinExistence type="predicted"/>
<dbReference type="OrthoDB" id="24039at2157"/>
<dbReference type="Gene3D" id="3.40.50.1980">
    <property type="entry name" value="Nitrogenase molybdenum iron protein domain"/>
    <property type="match status" value="2"/>
</dbReference>
<dbReference type="EMBL" id="CP016070">
    <property type="protein sequence ID" value="AOW79841.1"/>
    <property type="molecule type" value="Genomic_DNA"/>
</dbReference>
<keyword evidence="5" id="KW-1185">Reference proteome</keyword>
<dbReference type="KEGG" id="hhsr:HSR6_0673"/>
<gene>
    <name evidence="3" type="ORF">HSR6_0673</name>
    <name evidence="2" type="ORF">HTSR_0648</name>
</gene>
<dbReference type="KEGG" id="halh:HTSR_0648"/>
<dbReference type="PROSITE" id="PS51318">
    <property type="entry name" value="TAT"/>
    <property type="match status" value="1"/>
</dbReference>
<dbReference type="PANTHER" id="PTHR30535:SF34">
    <property type="entry name" value="MOLYBDATE-BINDING PROTEIN MOLA"/>
    <property type="match status" value="1"/>
</dbReference>
<accession>A0A1J1AB81</accession>
<accession>A0A1D8S3C8</accession>
<evidence type="ECO:0000313" key="3">
    <source>
        <dbReference type="EMBL" id="APE95133.1"/>
    </source>
</evidence>
<dbReference type="PROSITE" id="PS51257">
    <property type="entry name" value="PROKAR_LIPOPROTEIN"/>
    <property type="match status" value="1"/>
</dbReference>
<sequence length="375" mass="39703">MNRRAFLGGLGTLGAVGLAGCTGSLPGPSALAIDASREILDGAGRSVPLPETVERVIAIGPGALRQIAYFEAIDRVVGVERGEQADFRTLPYNAANPELQDLPIIGPSGPDAAGDAESILAVEPDVVFLSAIGGTGAADRIQAQTGVPTVVLDLPIPLDSGGRERLYDTWRLVGEVLHEPTRAESIIETVSDHVAAIHEQAPERPSTTAYAGGVSYKGAQGLTTTRVPYPPFQFSGAKNVAESVSTDRGSVDIDPERLLQWDPDAIFLSAQNTGLIRDDLSRHPALRSLSALTSGHTFAVPPVSHYHENVGTMLVNAYYVGATLFPDRFGAVDLQSIAASVYGSLLGENPFPEIRQQLSAYERIDLTQRGTDTQS</sequence>
<dbReference type="InterPro" id="IPR002491">
    <property type="entry name" value="ABC_transptr_periplasmic_BD"/>
</dbReference>
<dbReference type="AlphaFoldDB" id="A0A1D8S3C8"/>
<evidence type="ECO:0000313" key="2">
    <source>
        <dbReference type="EMBL" id="AOW79841.1"/>
    </source>
</evidence>
<dbReference type="GeneID" id="30417195"/>
<organism evidence="2 4">
    <name type="scientific">Halodesulfurarchaeum formicicum</name>
    <dbReference type="NCBI Taxonomy" id="1873524"/>
    <lineage>
        <taxon>Archaea</taxon>
        <taxon>Methanobacteriati</taxon>
        <taxon>Methanobacteriota</taxon>
        <taxon>Stenosarchaea group</taxon>
        <taxon>Halobacteria</taxon>
        <taxon>Halobacteriales</taxon>
        <taxon>Halobacteriaceae</taxon>
        <taxon>Halodesulfurarchaeum</taxon>
    </lineage>
</organism>
<dbReference type="RefSeq" id="WP_070364582.1">
    <property type="nucleotide sequence ID" value="NZ_CP016070.1"/>
</dbReference>
<dbReference type="PANTHER" id="PTHR30535">
    <property type="entry name" value="VITAMIN B12-BINDING PROTEIN"/>
    <property type="match status" value="1"/>
</dbReference>
<reference evidence="3" key="3">
    <citation type="journal article" date="2017" name="ISME J.">
        <title>Discovery of anaerobic lithoheterotrophic haloarchaea, ubiquitous in hypersaline habitats.</title>
        <authorList>
            <person name="Sorokin D.Y."/>
            <person name="Messina E."/>
            <person name="Smedile F."/>
            <person name="Roman P."/>
            <person name="Damste J.S.S."/>
            <person name="Ciordia S."/>
            <person name="Mena M.C."/>
            <person name="Ferrer M."/>
            <person name="Golyshin P.N."/>
            <person name="Kublanov I.V."/>
            <person name="Samarov N.I."/>
            <person name="Toshchakov S.V."/>
            <person name="La Cono V."/>
            <person name="Yakimov M.M."/>
        </authorList>
    </citation>
    <scope>NUCLEOTIDE SEQUENCE</scope>
    <source>
        <strain evidence="3">HSR6</strain>
    </source>
</reference>
<protein>
    <submittedName>
        <fullName evidence="2">Periplasmic binding protein</fullName>
    </submittedName>
</protein>
<dbReference type="InterPro" id="IPR050902">
    <property type="entry name" value="ABC_Transporter_SBP"/>
</dbReference>